<dbReference type="Gene3D" id="3.40.190.10">
    <property type="entry name" value="Periplasmic binding protein-like II"/>
    <property type="match status" value="2"/>
</dbReference>
<dbReference type="InterPro" id="IPR027939">
    <property type="entry name" value="NMT1/THI5"/>
</dbReference>
<sequence>MRAIRILAISLSLALALGAAADAAQKVRLHTDWKMEVSGDIPPFFLGVEKGYYKAEGLDVEILDGTGSGDAVRVMSAGSYEFGFADFGSLLAGRIQGAKVKAVMGLLQQGGGAFLYMKDSGIQTFKDLKGKTIAMSPGGSEDASIRAVMAKNGLSMEDVKWTYMPGMGKVFAVLGGTAHATGTLWNKMVPLMEVKSGKKVGYFSFADLGVNILHKGVFVNTDYLAKNGDTVRRFNRATQRAWMEAQKNPEAAVDSFLKSFPKQAKDKPMFMEVMKLSLKMIGTENTKGKPLGWMSEKDWASSQRVLVDYTPGMKGKALPAGEFFTNDYVPGVQQAGMAK</sequence>
<dbReference type="EMBL" id="JACPUR010000017">
    <property type="protein sequence ID" value="MBI3127404.1"/>
    <property type="molecule type" value="Genomic_DNA"/>
</dbReference>
<dbReference type="GO" id="GO:0009228">
    <property type="term" value="P:thiamine biosynthetic process"/>
    <property type="evidence" value="ECO:0007669"/>
    <property type="project" value="InterPro"/>
</dbReference>
<reference evidence="3" key="1">
    <citation type="submission" date="2020-07" db="EMBL/GenBank/DDBJ databases">
        <title>Huge and variable diversity of episymbiotic CPR bacteria and DPANN archaea in groundwater ecosystems.</title>
        <authorList>
            <person name="He C.Y."/>
            <person name="Keren R."/>
            <person name="Whittaker M."/>
            <person name="Farag I.F."/>
            <person name="Doudna J."/>
            <person name="Cate J.H.D."/>
            <person name="Banfield J.F."/>
        </authorList>
    </citation>
    <scope>NUCLEOTIDE SEQUENCE</scope>
    <source>
        <strain evidence="3">NC_groundwater_763_Ag_S-0.2um_68_21</strain>
    </source>
</reference>
<evidence type="ECO:0000259" key="2">
    <source>
        <dbReference type="Pfam" id="PF09084"/>
    </source>
</evidence>
<evidence type="ECO:0000313" key="4">
    <source>
        <dbReference type="Proteomes" id="UP000782312"/>
    </source>
</evidence>
<proteinExistence type="predicted"/>
<comment type="caution">
    <text evidence="3">The sequence shown here is derived from an EMBL/GenBank/DDBJ whole genome shotgun (WGS) entry which is preliminary data.</text>
</comment>
<accession>A0A932MLP2</accession>
<feature type="domain" description="SsuA/THI5-like" evidence="2">
    <location>
        <begin position="42"/>
        <end position="252"/>
    </location>
</feature>
<dbReference type="AlphaFoldDB" id="A0A932MLP2"/>
<feature type="chain" id="PRO_5037166498" evidence="1">
    <location>
        <begin position="24"/>
        <end position="339"/>
    </location>
</feature>
<dbReference type="InterPro" id="IPR015168">
    <property type="entry name" value="SsuA/THI5"/>
</dbReference>
<dbReference type="Pfam" id="PF09084">
    <property type="entry name" value="NMT1"/>
    <property type="match status" value="1"/>
</dbReference>
<organism evidence="3 4">
    <name type="scientific">Tectimicrobiota bacterium</name>
    <dbReference type="NCBI Taxonomy" id="2528274"/>
    <lineage>
        <taxon>Bacteria</taxon>
        <taxon>Pseudomonadati</taxon>
        <taxon>Nitrospinota/Tectimicrobiota group</taxon>
        <taxon>Candidatus Tectimicrobiota</taxon>
    </lineage>
</organism>
<dbReference type="PANTHER" id="PTHR31528:SF15">
    <property type="entry name" value="RIBOFLAVIN-BINDING PROTEIN RIBY"/>
    <property type="match status" value="1"/>
</dbReference>
<gene>
    <name evidence="3" type="ORF">HYZ11_07350</name>
</gene>
<dbReference type="SUPFAM" id="SSF53850">
    <property type="entry name" value="Periplasmic binding protein-like II"/>
    <property type="match status" value="1"/>
</dbReference>
<dbReference type="Proteomes" id="UP000782312">
    <property type="component" value="Unassembled WGS sequence"/>
</dbReference>
<keyword evidence="1" id="KW-0732">Signal</keyword>
<protein>
    <submittedName>
        <fullName evidence="3">ABC transporter substrate-binding protein</fullName>
    </submittedName>
</protein>
<evidence type="ECO:0000256" key="1">
    <source>
        <dbReference type="SAM" id="SignalP"/>
    </source>
</evidence>
<feature type="signal peptide" evidence="1">
    <location>
        <begin position="1"/>
        <end position="23"/>
    </location>
</feature>
<name>A0A932MLP2_UNCTE</name>
<dbReference type="PANTHER" id="PTHR31528">
    <property type="entry name" value="4-AMINO-5-HYDROXYMETHYL-2-METHYLPYRIMIDINE PHOSPHATE SYNTHASE THI11-RELATED"/>
    <property type="match status" value="1"/>
</dbReference>
<evidence type="ECO:0000313" key="3">
    <source>
        <dbReference type="EMBL" id="MBI3127404.1"/>
    </source>
</evidence>